<dbReference type="EMBL" id="QGNW01001393">
    <property type="protein sequence ID" value="RVW42757.1"/>
    <property type="molecule type" value="Genomic_DNA"/>
</dbReference>
<sequence length="116" mass="12855">MGVWVLEDCPSSIKLCLASGFGDLLARVAPLGKQVITRKYREEGDGALEEGVPHKLGLESSSPNEGELLSITWGRILTLEQLKRRGWKSPNKCFMCKGDEETVDHILLHYSKATTL</sequence>
<reference evidence="2 3" key="1">
    <citation type="journal article" date="2018" name="PLoS Genet.">
        <title>Population sequencing reveals clonal diversity and ancestral inbreeding in the grapevine cultivar Chardonnay.</title>
        <authorList>
            <person name="Roach M.J."/>
            <person name="Johnson D.L."/>
            <person name="Bohlmann J."/>
            <person name="van Vuuren H.J."/>
            <person name="Jones S.J."/>
            <person name="Pretorius I.S."/>
            <person name="Schmidt S.A."/>
            <person name="Borneman A.R."/>
        </authorList>
    </citation>
    <scope>NUCLEOTIDE SEQUENCE [LARGE SCALE GENOMIC DNA]</scope>
    <source>
        <strain evidence="3">cv. Chardonnay</strain>
        <tissue evidence="2">Leaf</tissue>
    </source>
</reference>
<evidence type="ECO:0000313" key="3">
    <source>
        <dbReference type="Proteomes" id="UP000288805"/>
    </source>
</evidence>
<accession>A0A438E4R7</accession>
<dbReference type="Proteomes" id="UP000288805">
    <property type="component" value="Unassembled WGS sequence"/>
</dbReference>
<comment type="caution">
    <text evidence="2">The sequence shown here is derived from an EMBL/GenBank/DDBJ whole genome shotgun (WGS) entry which is preliminary data.</text>
</comment>
<dbReference type="Pfam" id="PF13966">
    <property type="entry name" value="zf-RVT"/>
    <property type="match status" value="1"/>
</dbReference>
<evidence type="ECO:0000259" key="1">
    <source>
        <dbReference type="Pfam" id="PF13966"/>
    </source>
</evidence>
<proteinExistence type="predicted"/>
<protein>
    <recommendedName>
        <fullName evidence="1">Reverse transcriptase zinc-binding domain-containing protein</fullName>
    </recommendedName>
</protein>
<dbReference type="AlphaFoldDB" id="A0A438E4R7"/>
<feature type="domain" description="Reverse transcriptase zinc-binding" evidence="1">
    <location>
        <begin position="71"/>
        <end position="113"/>
    </location>
</feature>
<dbReference type="InterPro" id="IPR026960">
    <property type="entry name" value="RVT-Znf"/>
</dbReference>
<organism evidence="2 3">
    <name type="scientific">Vitis vinifera</name>
    <name type="common">Grape</name>
    <dbReference type="NCBI Taxonomy" id="29760"/>
    <lineage>
        <taxon>Eukaryota</taxon>
        <taxon>Viridiplantae</taxon>
        <taxon>Streptophyta</taxon>
        <taxon>Embryophyta</taxon>
        <taxon>Tracheophyta</taxon>
        <taxon>Spermatophyta</taxon>
        <taxon>Magnoliopsida</taxon>
        <taxon>eudicotyledons</taxon>
        <taxon>Gunneridae</taxon>
        <taxon>Pentapetalae</taxon>
        <taxon>rosids</taxon>
        <taxon>Vitales</taxon>
        <taxon>Vitaceae</taxon>
        <taxon>Viteae</taxon>
        <taxon>Vitis</taxon>
    </lineage>
</organism>
<evidence type="ECO:0000313" key="2">
    <source>
        <dbReference type="EMBL" id="RVW42757.1"/>
    </source>
</evidence>
<name>A0A438E4R7_VITVI</name>
<gene>
    <name evidence="2" type="ORF">CK203_079935</name>
</gene>